<evidence type="ECO:0000256" key="10">
    <source>
        <dbReference type="ARBA" id="ARBA00047274"/>
    </source>
</evidence>
<comment type="catalytic activity">
    <reaction evidence="10">
        <text>3-hydroxypropanoate + NADP(+) = 3-oxopropanoate + NADPH + H(+)</text>
        <dbReference type="Rhea" id="RHEA:26438"/>
        <dbReference type="ChEBI" id="CHEBI:15378"/>
        <dbReference type="ChEBI" id="CHEBI:16510"/>
        <dbReference type="ChEBI" id="CHEBI:33190"/>
        <dbReference type="ChEBI" id="CHEBI:57783"/>
        <dbReference type="ChEBI" id="CHEBI:58349"/>
        <dbReference type="EC" id="1.1.1.298"/>
    </reaction>
</comment>
<organism evidence="12 13">
    <name type="scientific">Massilia rubra</name>
    <dbReference type="NCBI Taxonomy" id="2607910"/>
    <lineage>
        <taxon>Bacteria</taxon>
        <taxon>Pseudomonadati</taxon>
        <taxon>Pseudomonadota</taxon>
        <taxon>Betaproteobacteria</taxon>
        <taxon>Burkholderiales</taxon>
        <taxon>Oxalobacteraceae</taxon>
        <taxon>Telluria group</taxon>
        <taxon>Massilia</taxon>
    </lineage>
</organism>
<evidence type="ECO:0000256" key="9">
    <source>
        <dbReference type="ARBA" id="ARBA00045650"/>
    </source>
</evidence>
<dbReference type="PANTHER" id="PTHR43086">
    <property type="entry name" value="VERY-LONG-CHAIN 3-OXOOACYL-COA REDUCTASE"/>
    <property type="match status" value="1"/>
</dbReference>
<dbReference type="Proteomes" id="UP000785613">
    <property type="component" value="Unassembled WGS sequence"/>
</dbReference>
<protein>
    <recommendedName>
        <fullName evidence="6">NADP-dependent 3-hydroxy acid dehydrogenase YdfG</fullName>
        <ecNumber evidence="4">1.1.1.298</ecNumber>
        <ecNumber evidence="5">1.1.1.381</ecNumber>
    </recommendedName>
    <alternativeName>
        <fullName evidence="8">L-allo-threonine dehydrogenase</fullName>
    </alternativeName>
    <alternativeName>
        <fullName evidence="7">Malonic semialdehyde reductase</fullName>
    </alternativeName>
</protein>
<dbReference type="PANTHER" id="PTHR43086:SF3">
    <property type="entry name" value="NADP-DEPENDENT 3-HYDROXY ACID DEHYDROGENASE YDFG"/>
    <property type="match status" value="1"/>
</dbReference>
<evidence type="ECO:0000256" key="11">
    <source>
        <dbReference type="RuleBase" id="RU000363"/>
    </source>
</evidence>
<dbReference type="SUPFAM" id="SSF51735">
    <property type="entry name" value="NAD(P)-binding Rossmann-fold domains"/>
    <property type="match status" value="1"/>
</dbReference>
<keyword evidence="13" id="KW-1185">Reference proteome</keyword>
<dbReference type="Pfam" id="PF00106">
    <property type="entry name" value="adh_short"/>
    <property type="match status" value="1"/>
</dbReference>
<dbReference type="Gene3D" id="3.40.50.720">
    <property type="entry name" value="NAD(P)-binding Rossmann-like Domain"/>
    <property type="match status" value="1"/>
</dbReference>
<reference evidence="12 13" key="1">
    <citation type="submission" date="2019-09" db="EMBL/GenBank/DDBJ databases">
        <title>Taxonomy of Antarctic Massilia spp.: description of Massilia rubra sp. nov., Massilia aquatica sp. nov., Massilia mucilaginosa sp. nov., Massilia frigida sp. nov. isolated from streams, lakes and regoliths.</title>
        <authorList>
            <person name="Holochova P."/>
            <person name="Sedlacek I."/>
            <person name="Kralova S."/>
            <person name="Maslanova I."/>
            <person name="Busse H.-J."/>
            <person name="Stankova E."/>
            <person name="Vrbovska V."/>
            <person name="Kovarovic V."/>
            <person name="Bartak M."/>
            <person name="Svec P."/>
            <person name="Pantucek R."/>
        </authorList>
    </citation>
    <scope>NUCLEOTIDE SEQUENCE [LARGE SCALE GENOMIC DNA]</scope>
    <source>
        <strain evidence="12 13">CCM 8692</strain>
    </source>
</reference>
<dbReference type="PRINTS" id="PR01167">
    <property type="entry name" value="INSADHFAMILY"/>
</dbReference>
<dbReference type="PRINTS" id="PR00080">
    <property type="entry name" value="SDRFAMILY"/>
</dbReference>
<name>A0ABX0LJP9_9BURK</name>
<gene>
    <name evidence="12" type="ORF">F0185_04740</name>
</gene>
<dbReference type="PROSITE" id="PS00061">
    <property type="entry name" value="ADH_SHORT"/>
    <property type="match status" value="1"/>
</dbReference>
<dbReference type="InterPro" id="IPR020904">
    <property type="entry name" value="Sc_DH/Rdtase_CS"/>
</dbReference>
<dbReference type="EMBL" id="VUYU01000002">
    <property type="protein sequence ID" value="NHZ32898.1"/>
    <property type="molecule type" value="Genomic_DNA"/>
</dbReference>
<sequence length="184" mass="18520">MNMSTISRKIALVTGASSGIGALHDSLSQIALNITALTPLAHAVLPGMKARNAGVIVNVASVLALKSLAFSAVYSGTKAFVLAFSEGLRDELAGTGVTVQVVLPASTATDIRDQSGVPLSALAPEAVMLTGHMVDAALVALDRGEGMTMPSVDDSALVAQFDAARSALVAAAQTGQVAPRLLAA</sequence>
<dbReference type="InterPro" id="IPR036291">
    <property type="entry name" value="NAD(P)-bd_dom_sf"/>
</dbReference>
<dbReference type="InterPro" id="IPR002347">
    <property type="entry name" value="SDR_fam"/>
</dbReference>
<evidence type="ECO:0000256" key="2">
    <source>
        <dbReference type="ARBA" id="ARBA00023002"/>
    </source>
</evidence>
<proteinExistence type="inferred from homology"/>
<comment type="catalytic activity">
    <reaction evidence="3">
        <text>L-allo-threonine + NADP(+) = aminoacetone + CO2 + NADPH</text>
        <dbReference type="Rhea" id="RHEA:43524"/>
        <dbReference type="ChEBI" id="CHEBI:16526"/>
        <dbReference type="ChEBI" id="CHEBI:57783"/>
        <dbReference type="ChEBI" id="CHEBI:58320"/>
        <dbReference type="ChEBI" id="CHEBI:58349"/>
        <dbReference type="ChEBI" id="CHEBI:58585"/>
        <dbReference type="EC" id="1.1.1.381"/>
    </reaction>
</comment>
<evidence type="ECO:0000256" key="3">
    <source>
        <dbReference type="ARBA" id="ARBA00043812"/>
    </source>
</evidence>
<comment type="similarity">
    <text evidence="1 11">Belongs to the short-chain dehydrogenases/reductases (SDR) family.</text>
</comment>
<comment type="caution">
    <text evidence="12">The sequence shown here is derived from an EMBL/GenBank/DDBJ whole genome shotgun (WGS) entry which is preliminary data.</text>
</comment>
<comment type="function">
    <text evidence="9">NADP-dependent dehydrogenase with broad substrate specificity acting on 3-hydroxy acids. Catalyzes the NADP-dependent oxidation of L-allo-threonine to L-2-amino-3-keto-butyrate, which is spontaneously decarboxylated into aminoacetone. Also acts on D-threonine, L-serine, D-serine, D-3-hydroxyisobutyrate, L-3-hydroxyisobutyrate, D-glycerate and L-glycerate. Able to catalyze the reduction of the malonic semialdehyde to 3-hydroxypropionic acid. YdfG is apparently supplementing RutE, the presumed malonic semialdehyde reductase involved in pyrimidine degradation since both are able to detoxify malonic semialdehyde.</text>
</comment>
<accession>A0ABX0LJP9</accession>
<evidence type="ECO:0000256" key="1">
    <source>
        <dbReference type="ARBA" id="ARBA00006484"/>
    </source>
</evidence>
<dbReference type="EC" id="1.1.1.298" evidence="4"/>
<dbReference type="EC" id="1.1.1.381" evidence="5"/>
<evidence type="ECO:0000256" key="8">
    <source>
        <dbReference type="ARBA" id="ARBA00044349"/>
    </source>
</evidence>
<keyword evidence="2" id="KW-0560">Oxidoreductase</keyword>
<evidence type="ECO:0000313" key="13">
    <source>
        <dbReference type="Proteomes" id="UP000785613"/>
    </source>
</evidence>
<evidence type="ECO:0000256" key="4">
    <source>
        <dbReference type="ARBA" id="ARBA00044050"/>
    </source>
</evidence>
<evidence type="ECO:0000256" key="7">
    <source>
        <dbReference type="ARBA" id="ARBA00044271"/>
    </source>
</evidence>
<evidence type="ECO:0000256" key="6">
    <source>
        <dbReference type="ARBA" id="ARBA00044065"/>
    </source>
</evidence>
<evidence type="ECO:0000256" key="5">
    <source>
        <dbReference type="ARBA" id="ARBA00044059"/>
    </source>
</evidence>
<evidence type="ECO:0000313" key="12">
    <source>
        <dbReference type="EMBL" id="NHZ32898.1"/>
    </source>
</evidence>